<reference evidence="3" key="2">
    <citation type="submission" date="2025-08" db="UniProtKB">
        <authorList>
            <consortium name="Ensembl"/>
        </authorList>
    </citation>
    <scope>IDENTIFICATION</scope>
</reference>
<reference evidence="3 4" key="1">
    <citation type="submission" date="2012-03" db="EMBL/GenBank/DDBJ databases">
        <title>Whole Genome Assembly of Papio anubis.</title>
        <authorList>
            <person name="Liu Y.L."/>
            <person name="Abraham K.A."/>
            <person name="Akbar H.A."/>
            <person name="Ali S.A."/>
            <person name="Anosike U.A."/>
            <person name="Aqrawi P.A."/>
            <person name="Arias F.A."/>
            <person name="Attaway T.A."/>
            <person name="Awwad R.A."/>
            <person name="Babu C.B."/>
            <person name="Bandaranaike D.B."/>
            <person name="Battles P.B."/>
            <person name="Bell A.B."/>
            <person name="Beltran B.B."/>
            <person name="Berhane-Mersha D.B."/>
            <person name="Bess C.B."/>
            <person name="Bickham C.B."/>
            <person name="Bolden T.B."/>
            <person name="Carter K.C."/>
            <person name="Chau D.C."/>
            <person name="Chavez A.C."/>
            <person name="Clerc-Blankenburg K.C."/>
            <person name="Coyle M.C."/>
            <person name="Dao M.D."/>
            <person name="Davila M.L.D."/>
            <person name="Davy-Carroll L.D."/>
            <person name="Denson S.D."/>
            <person name="Dinh H.D."/>
            <person name="Fernandez S.F."/>
            <person name="Fernando P.F."/>
            <person name="Forbes L.F."/>
            <person name="Francis C.F."/>
            <person name="Francisco L.F."/>
            <person name="Fu Q.F."/>
            <person name="Garcia-Iii R.G."/>
            <person name="Garrett T.G."/>
            <person name="Gross S.G."/>
            <person name="Gubbala S.G."/>
            <person name="Hirani K.H."/>
            <person name="Hogues M.H."/>
            <person name="Hollins B.H."/>
            <person name="Jackson L.J."/>
            <person name="Javaid M.J."/>
            <person name="Jhangiani S.J."/>
            <person name="Johnson A.J."/>
            <person name="Johnson B.J."/>
            <person name="Jones J.J."/>
            <person name="Joshi V.J."/>
            <person name="Kalu J.K."/>
            <person name="Khan N.K."/>
            <person name="Korchina V.K."/>
            <person name="Kovar C.K."/>
            <person name="Lago L.L."/>
            <person name="Lara F.L."/>
            <person name="Le T.-K.L."/>
            <person name="Lee S.L."/>
            <person name="Legall-Iii F.L."/>
            <person name="Lemon S.L."/>
            <person name="Liu J.L."/>
            <person name="Liu Y.-S.L."/>
            <person name="Liyanage D.L."/>
            <person name="Lopez J.L."/>
            <person name="Lorensuhewa L.L."/>
            <person name="Mata R.M."/>
            <person name="Mathew T.M."/>
            <person name="Mercado C.M."/>
            <person name="Mercado I.M."/>
            <person name="Morales K.M."/>
            <person name="Morgan M.M."/>
            <person name="Munidasa M.M."/>
            <person name="Ngo D.N."/>
            <person name="Nguyen L.N."/>
            <person name="Nguyen T.N."/>
            <person name="Nguyen N.N."/>
            <person name="Obregon M.O."/>
            <person name="Okwuonu G.O."/>
            <person name="Ongeri F.O."/>
            <person name="Onwere C.O."/>
            <person name="Osifeso I.O."/>
            <person name="Parra A.P."/>
            <person name="Patil S.P."/>
            <person name="Perez A.P."/>
            <person name="Perez Y.P."/>
            <person name="Pham C.P."/>
            <person name="Pu L.-L.P."/>
            <person name="Puazo M.P."/>
            <person name="Quiroz J.Q."/>
            <person name="Rouhana J.R."/>
            <person name="Ruiz M.R."/>
            <person name="Ruiz S.-J.R."/>
            <person name="Saada N.S."/>
            <person name="Santibanez J.S."/>
            <person name="Scheel M.S."/>
            <person name="Schneider B.S."/>
            <person name="Simmons D.S."/>
            <person name="Sisson I.S."/>
            <person name="Tang L.-Y.T."/>
            <person name="Thornton R.T."/>
            <person name="Tisius J.T."/>
            <person name="Toledanes G.T."/>
            <person name="Trejos Z.T."/>
            <person name="Usmani K.U."/>
            <person name="Varghese R.V."/>
            <person name="Vattathil S.V."/>
            <person name="Vee V.V."/>
            <person name="Walker D.W."/>
            <person name="Weissenberger G.W."/>
            <person name="White C.W."/>
            <person name="Williams A.W."/>
            <person name="Woodworth J.W."/>
            <person name="Wright R.W."/>
            <person name="Zhu Y.Z."/>
            <person name="Han Y.H."/>
            <person name="Newsham I.N."/>
            <person name="Nazareth L.N."/>
            <person name="Worley K.W."/>
            <person name="Muzny D.M."/>
            <person name="Rogers J.R."/>
            <person name="Gibbs R.G."/>
        </authorList>
    </citation>
    <scope>NUCLEOTIDE SEQUENCE [LARGE SCALE GENOMIC DNA]</scope>
</reference>
<evidence type="ECO:0000313" key="4">
    <source>
        <dbReference type="Proteomes" id="UP000028761"/>
    </source>
</evidence>
<dbReference type="SMART" id="SM00349">
    <property type="entry name" value="KRAB"/>
    <property type="match status" value="1"/>
</dbReference>
<dbReference type="Pfam" id="PF01352">
    <property type="entry name" value="KRAB"/>
    <property type="match status" value="1"/>
</dbReference>
<evidence type="ECO:0000313" key="3">
    <source>
        <dbReference type="Ensembl" id="ENSPANP00000046765.1"/>
    </source>
</evidence>
<sequence length="198" mass="22761">MIKTQESLTLEDVAVEFSWEEWQLLDTAQKNLYRDVMVENYNHLVSLGYQTSKPDVLSKLAHGQEPWITVAKIQNKNCPGIGKVDSLLQEHSPNQRLLKSVQQRNGQNTLRNTVHLSKTHFPIVQNHDTFDLYRKNLKSSLSLINQKRRHGINNPVEFIGEIGSLERPRQADHLRSEVQDQPGQHGETLSLLKTHTKN</sequence>
<dbReference type="InterPro" id="IPR001909">
    <property type="entry name" value="KRAB"/>
</dbReference>
<gene>
    <name evidence="3" type="primary">ZNF614</name>
</gene>
<name>A0A2I3NFZ4_PAPAN</name>
<dbReference type="PANTHER" id="PTHR23232">
    <property type="entry name" value="KRAB DOMAIN C2H2 ZINC FINGER"/>
    <property type="match status" value="1"/>
</dbReference>
<dbReference type="PANTHER" id="PTHR23232:SF168">
    <property type="entry name" value="KRAB DOMAIN-CONTAINING PROTEIN"/>
    <property type="match status" value="1"/>
</dbReference>
<dbReference type="ExpressionAtlas" id="A0A2I3NFZ4">
    <property type="expression patterns" value="baseline"/>
</dbReference>
<keyword evidence="4" id="KW-1185">Reference proteome</keyword>
<dbReference type="AlphaFoldDB" id="A0A2I3NFZ4"/>
<protein>
    <submittedName>
        <fullName evidence="3">Zinc finger protein 614</fullName>
    </submittedName>
</protein>
<dbReference type="PROSITE" id="PS50805">
    <property type="entry name" value="KRAB"/>
    <property type="match status" value="1"/>
</dbReference>
<dbReference type="InterPro" id="IPR036051">
    <property type="entry name" value="KRAB_dom_sf"/>
</dbReference>
<dbReference type="GO" id="GO:0006355">
    <property type="term" value="P:regulation of DNA-templated transcription"/>
    <property type="evidence" value="ECO:0007669"/>
    <property type="project" value="InterPro"/>
</dbReference>
<organism evidence="3 4">
    <name type="scientific">Papio anubis</name>
    <name type="common">Olive baboon</name>
    <dbReference type="NCBI Taxonomy" id="9555"/>
    <lineage>
        <taxon>Eukaryota</taxon>
        <taxon>Metazoa</taxon>
        <taxon>Chordata</taxon>
        <taxon>Craniata</taxon>
        <taxon>Vertebrata</taxon>
        <taxon>Euteleostomi</taxon>
        <taxon>Mammalia</taxon>
        <taxon>Eutheria</taxon>
        <taxon>Euarchontoglires</taxon>
        <taxon>Primates</taxon>
        <taxon>Haplorrhini</taxon>
        <taxon>Catarrhini</taxon>
        <taxon>Cercopithecidae</taxon>
        <taxon>Cercopithecinae</taxon>
        <taxon>Papio</taxon>
    </lineage>
</organism>
<feature type="domain" description="KRAB" evidence="2">
    <location>
        <begin position="8"/>
        <end position="79"/>
    </location>
</feature>
<dbReference type="GeneTree" id="ENSGT00940000162748"/>
<dbReference type="Gene3D" id="6.10.140.140">
    <property type="match status" value="1"/>
</dbReference>
<evidence type="ECO:0000256" key="1">
    <source>
        <dbReference type="SAM" id="MobiDB-lite"/>
    </source>
</evidence>
<accession>A0A2I3NFZ4</accession>
<dbReference type="CDD" id="cd07765">
    <property type="entry name" value="KRAB_A-box"/>
    <property type="match status" value="1"/>
</dbReference>
<dbReference type="Ensembl" id="ENSPANT00000057979.2">
    <property type="protein sequence ID" value="ENSPANP00000046765.1"/>
    <property type="gene ID" value="ENSPANG00000010091.3"/>
</dbReference>
<reference evidence="3" key="3">
    <citation type="submission" date="2025-09" db="UniProtKB">
        <authorList>
            <consortium name="Ensembl"/>
        </authorList>
    </citation>
    <scope>IDENTIFICATION</scope>
</reference>
<proteinExistence type="predicted"/>
<dbReference type="Proteomes" id="UP000028761">
    <property type="component" value="Chromosome 20"/>
</dbReference>
<dbReference type="Bgee" id="ENSPANG00000010091">
    <property type="expression patterns" value="Expressed in testis and 65 other cell types or tissues"/>
</dbReference>
<feature type="region of interest" description="Disordered" evidence="1">
    <location>
        <begin position="170"/>
        <end position="198"/>
    </location>
</feature>
<dbReference type="InterPro" id="IPR050169">
    <property type="entry name" value="Krueppel_C2H2_ZnF"/>
</dbReference>
<dbReference type="SUPFAM" id="SSF109640">
    <property type="entry name" value="KRAB domain (Kruppel-associated box)"/>
    <property type="match status" value="1"/>
</dbReference>
<evidence type="ECO:0000259" key="2">
    <source>
        <dbReference type="PROSITE" id="PS50805"/>
    </source>
</evidence>